<protein>
    <submittedName>
        <fullName evidence="1">Uncharacterized protein</fullName>
    </submittedName>
</protein>
<evidence type="ECO:0000313" key="1">
    <source>
        <dbReference type="EMBL" id="VIP04364.1"/>
    </source>
</evidence>
<reference evidence="1" key="1">
    <citation type="submission" date="2019-04" db="EMBL/GenBank/DDBJ databases">
        <authorList>
            <consortium name="Science for Life Laboratories"/>
        </authorList>
    </citation>
    <scope>NUCLEOTIDE SEQUENCE</scope>
    <source>
        <strain evidence="1">MBLW1</strain>
    </source>
</reference>
<dbReference type="EMBL" id="LR586016">
    <property type="protein sequence ID" value="VIP04364.1"/>
    <property type="molecule type" value="Genomic_DNA"/>
</dbReference>
<sequence length="71" mass="8387">MQKGAMRLGVEGLECRDNPSGGSFWDEWRSDWKCRRCGGWRRRGRCGLRRRGCRTGWTASRGRCRHRCRRG</sequence>
<dbReference type="Proteomes" id="UP000464378">
    <property type="component" value="Chromosome"/>
</dbReference>
<evidence type="ECO:0000313" key="2">
    <source>
        <dbReference type="Proteomes" id="UP000464378"/>
    </source>
</evidence>
<dbReference type="InParanoid" id="A0A6C2YSM5"/>
<dbReference type="AlphaFoldDB" id="A0A6C2YSM5"/>
<keyword evidence="2" id="KW-1185">Reference proteome</keyword>
<dbReference type="EMBL" id="LR593887">
    <property type="protein sequence ID" value="VTS06090.1"/>
    <property type="molecule type" value="Genomic_DNA"/>
</dbReference>
<dbReference type="KEGG" id="tim:GMBLW1_48290"/>
<proteinExistence type="predicted"/>
<accession>A0A6C2YSM5</accession>
<organism evidence="1">
    <name type="scientific">Tuwongella immobilis</name>
    <dbReference type="NCBI Taxonomy" id="692036"/>
    <lineage>
        <taxon>Bacteria</taxon>
        <taxon>Pseudomonadati</taxon>
        <taxon>Planctomycetota</taxon>
        <taxon>Planctomycetia</taxon>
        <taxon>Gemmatales</taxon>
        <taxon>Gemmataceae</taxon>
        <taxon>Tuwongella</taxon>
    </lineage>
</organism>
<gene>
    <name evidence="1" type="ORF">GMBLW1_48290</name>
</gene>
<name>A0A6C2YSM5_9BACT</name>